<sequence length="165" mass="18436">MSRIPTARLCAGQPRENNDDQGSTQGSSRMRIQFKCIAPSPSSQPPPIQPPHDHSSIAAQEQPTCGHLNTHEFSSQAFHHGIVLVQCPSCLNRHLIADHLQWFTSNRTSDDPNFKNDHRTIIDLMRAKGEAVKRGRVITSHHARTNPQSQPADTQNSGEVLEFYQ</sequence>
<dbReference type="GO" id="GO:0050821">
    <property type="term" value="P:protein stabilization"/>
    <property type="evidence" value="ECO:0007669"/>
    <property type="project" value="TreeGrafter"/>
</dbReference>
<dbReference type="GO" id="GO:0005739">
    <property type="term" value="C:mitochondrion"/>
    <property type="evidence" value="ECO:0007669"/>
    <property type="project" value="TreeGrafter"/>
</dbReference>
<feature type="compositionally biased region" description="Polar residues" evidence="5">
    <location>
        <begin position="145"/>
        <end position="158"/>
    </location>
</feature>
<dbReference type="InterPro" id="IPR024158">
    <property type="entry name" value="Mt_import_TIM15"/>
</dbReference>
<evidence type="ECO:0000256" key="3">
    <source>
        <dbReference type="ARBA" id="ARBA00022833"/>
    </source>
</evidence>
<evidence type="ECO:0000256" key="1">
    <source>
        <dbReference type="ARBA" id="ARBA00022723"/>
    </source>
</evidence>
<dbReference type="GO" id="GO:0051087">
    <property type="term" value="F:protein-folding chaperone binding"/>
    <property type="evidence" value="ECO:0007669"/>
    <property type="project" value="TreeGrafter"/>
</dbReference>
<dbReference type="PROSITE" id="PS51501">
    <property type="entry name" value="ZF_DNL"/>
    <property type="match status" value="1"/>
</dbReference>
<evidence type="ECO:0000256" key="2">
    <source>
        <dbReference type="ARBA" id="ARBA00022771"/>
    </source>
</evidence>
<dbReference type="Proteomes" id="UP000037035">
    <property type="component" value="Unassembled WGS sequence"/>
</dbReference>
<dbReference type="PANTHER" id="PTHR20922:SF13">
    <property type="entry name" value="DNL-TYPE ZINC FINGER PROTEIN"/>
    <property type="match status" value="1"/>
</dbReference>
<keyword evidence="8" id="KW-1185">Reference proteome</keyword>
<dbReference type="OrthoDB" id="512667at2759"/>
<dbReference type="GO" id="GO:0030150">
    <property type="term" value="P:protein import into mitochondrial matrix"/>
    <property type="evidence" value="ECO:0007669"/>
    <property type="project" value="TreeGrafter"/>
</dbReference>
<evidence type="ECO:0000256" key="5">
    <source>
        <dbReference type="SAM" id="MobiDB-lite"/>
    </source>
</evidence>
<organism evidence="7 8">
    <name type="scientific">Puccinia sorghi</name>
    <dbReference type="NCBI Taxonomy" id="27349"/>
    <lineage>
        <taxon>Eukaryota</taxon>
        <taxon>Fungi</taxon>
        <taxon>Dikarya</taxon>
        <taxon>Basidiomycota</taxon>
        <taxon>Pucciniomycotina</taxon>
        <taxon>Pucciniomycetes</taxon>
        <taxon>Pucciniales</taxon>
        <taxon>Pucciniaceae</taxon>
        <taxon>Puccinia</taxon>
    </lineage>
</organism>
<feature type="compositionally biased region" description="Polar residues" evidence="5">
    <location>
        <begin position="20"/>
        <end position="30"/>
    </location>
</feature>
<feature type="region of interest" description="Disordered" evidence="5">
    <location>
        <begin position="141"/>
        <end position="165"/>
    </location>
</feature>
<dbReference type="GO" id="GO:0006457">
    <property type="term" value="P:protein folding"/>
    <property type="evidence" value="ECO:0007669"/>
    <property type="project" value="TreeGrafter"/>
</dbReference>
<dbReference type="STRING" id="27349.A0A0L6VNR4"/>
<keyword evidence="3" id="KW-0862">Zinc</keyword>
<dbReference type="GO" id="GO:0008270">
    <property type="term" value="F:zinc ion binding"/>
    <property type="evidence" value="ECO:0007669"/>
    <property type="project" value="UniProtKB-KW"/>
</dbReference>
<feature type="domain" description="DNL-type" evidence="6">
    <location>
        <begin position="51"/>
        <end position="157"/>
    </location>
</feature>
<evidence type="ECO:0000259" key="6">
    <source>
        <dbReference type="PROSITE" id="PS51501"/>
    </source>
</evidence>
<reference evidence="7 8" key="1">
    <citation type="submission" date="2015-08" db="EMBL/GenBank/DDBJ databases">
        <title>Next Generation Sequencing and Analysis of the Genome of Puccinia sorghi L Schw, the Causal Agent of Maize Common Rust.</title>
        <authorList>
            <person name="Rochi L."/>
            <person name="Burguener G."/>
            <person name="Darino M."/>
            <person name="Turjanski A."/>
            <person name="Kreff E."/>
            <person name="Dieguez M.J."/>
            <person name="Sacco F."/>
        </authorList>
    </citation>
    <scope>NUCLEOTIDE SEQUENCE [LARGE SCALE GENOMIC DNA]</scope>
    <source>
        <strain evidence="7 8">RO10H11247</strain>
    </source>
</reference>
<dbReference type="VEuPathDB" id="FungiDB:VP01_1282g4"/>
<gene>
    <name evidence="7" type="ORF">VP01_1282g4</name>
</gene>
<keyword evidence="1" id="KW-0479">Metal-binding</keyword>
<name>A0A0L6VNR4_9BASI</name>
<proteinExistence type="predicted"/>
<dbReference type="InterPro" id="IPR007853">
    <property type="entry name" value="Znf_DNL-typ"/>
</dbReference>
<accession>A0A0L6VNR4</accession>
<dbReference type="PANTHER" id="PTHR20922">
    <property type="entry name" value="DNL-TYPE ZINC FINGER PROTEIN"/>
    <property type="match status" value="1"/>
</dbReference>
<dbReference type="EMBL" id="LAVV01003143">
    <property type="protein sequence ID" value="KNZ62343.1"/>
    <property type="molecule type" value="Genomic_DNA"/>
</dbReference>
<evidence type="ECO:0000256" key="4">
    <source>
        <dbReference type="PROSITE-ProRule" id="PRU00834"/>
    </source>
</evidence>
<feature type="region of interest" description="Disordered" evidence="5">
    <location>
        <begin position="1"/>
        <end position="58"/>
    </location>
</feature>
<evidence type="ECO:0000313" key="8">
    <source>
        <dbReference type="Proteomes" id="UP000037035"/>
    </source>
</evidence>
<evidence type="ECO:0000313" key="7">
    <source>
        <dbReference type="EMBL" id="KNZ62343.1"/>
    </source>
</evidence>
<protein>
    <recommendedName>
        <fullName evidence="6">DNL-type domain-containing protein</fullName>
    </recommendedName>
</protein>
<keyword evidence="2 4" id="KW-0863">Zinc-finger</keyword>
<comment type="caution">
    <text evidence="7">The sequence shown here is derived from an EMBL/GenBank/DDBJ whole genome shotgun (WGS) entry which is preliminary data.</text>
</comment>
<dbReference type="Pfam" id="PF05180">
    <property type="entry name" value="zf-DNL"/>
    <property type="match status" value="1"/>
</dbReference>
<dbReference type="AlphaFoldDB" id="A0A0L6VNR4"/>